<dbReference type="OrthoDB" id="10034606at2759"/>
<evidence type="ECO:0008006" key="4">
    <source>
        <dbReference type="Google" id="ProtNLM"/>
    </source>
</evidence>
<evidence type="ECO:0000313" key="2">
    <source>
        <dbReference type="EMBL" id="KAH9365558.1"/>
    </source>
</evidence>
<dbReference type="PANTHER" id="PTHR12155">
    <property type="entry name" value="SCHLAFEN"/>
    <property type="match status" value="1"/>
</dbReference>
<dbReference type="PANTHER" id="PTHR12155:SF47">
    <property type="entry name" value="SCHLAFEN ALBA-2 DOMAIN-CONTAINING PROTEIN"/>
    <property type="match status" value="1"/>
</dbReference>
<protein>
    <recommendedName>
        <fullName evidence="4">Schlafen AlbA-2 domain-containing protein</fullName>
    </recommendedName>
</protein>
<sequence length="269" mass="29315">MVTAVQKLLKCPPAEVKDVEKKQELAIALALTFLAGRKWSRTRSKLPAVVPSQAPPSEGDAAQQPSSVPGGGPPAAPSAGRFYLRGALLPLRCTDTRELRAVNNMKAASARSLARVTCSFLNMWKPCTVFYGISPDGHVRGVPLSLEERDALRRGIDFMVGNLRPHPTSTSVRVEFVPALWSKLESRKEVFWYVVEVHVHGVPRTVYTLSDGDCFLRKDGETYQAHTFEIRSWVVQQEEEHYLRGLASQESEGAAGGDGPPPGAPSAGV</sequence>
<dbReference type="Proteomes" id="UP000821853">
    <property type="component" value="Unassembled WGS sequence"/>
</dbReference>
<dbReference type="InterPro" id="IPR029684">
    <property type="entry name" value="Schlafen"/>
</dbReference>
<reference evidence="2 3" key="1">
    <citation type="journal article" date="2020" name="Cell">
        <title>Large-Scale Comparative Analyses of Tick Genomes Elucidate Their Genetic Diversity and Vector Capacities.</title>
        <authorList>
            <consortium name="Tick Genome and Microbiome Consortium (TIGMIC)"/>
            <person name="Jia N."/>
            <person name="Wang J."/>
            <person name="Shi W."/>
            <person name="Du L."/>
            <person name="Sun Y."/>
            <person name="Zhan W."/>
            <person name="Jiang J.F."/>
            <person name="Wang Q."/>
            <person name="Zhang B."/>
            <person name="Ji P."/>
            <person name="Bell-Sakyi L."/>
            <person name="Cui X.M."/>
            <person name="Yuan T.T."/>
            <person name="Jiang B.G."/>
            <person name="Yang W.F."/>
            <person name="Lam T.T."/>
            <person name="Chang Q.C."/>
            <person name="Ding S.J."/>
            <person name="Wang X.J."/>
            <person name="Zhu J.G."/>
            <person name="Ruan X.D."/>
            <person name="Zhao L."/>
            <person name="Wei J.T."/>
            <person name="Ye R.Z."/>
            <person name="Que T.C."/>
            <person name="Du C.H."/>
            <person name="Zhou Y.H."/>
            <person name="Cheng J.X."/>
            <person name="Dai P.F."/>
            <person name="Guo W.B."/>
            <person name="Han X.H."/>
            <person name="Huang E.J."/>
            <person name="Li L.F."/>
            <person name="Wei W."/>
            <person name="Gao Y.C."/>
            <person name="Liu J.Z."/>
            <person name="Shao H.Z."/>
            <person name="Wang X."/>
            <person name="Wang C.C."/>
            <person name="Yang T.C."/>
            <person name="Huo Q.B."/>
            <person name="Li W."/>
            <person name="Chen H.Y."/>
            <person name="Chen S.E."/>
            <person name="Zhou L.G."/>
            <person name="Ni X.B."/>
            <person name="Tian J.H."/>
            <person name="Sheng Y."/>
            <person name="Liu T."/>
            <person name="Pan Y.S."/>
            <person name="Xia L.Y."/>
            <person name="Li J."/>
            <person name="Zhao F."/>
            <person name="Cao W.C."/>
        </authorList>
    </citation>
    <scope>NUCLEOTIDE SEQUENCE [LARGE SCALE GENOMIC DNA]</scope>
    <source>
        <strain evidence="2">HaeL-2018</strain>
    </source>
</reference>
<evidence type="ECO:0000256" key="1">
    <source>
        <dbReference type="SAM" id="MobiDB-lite"/>
    </source>
</evidence>
<gene>
    <name evidence="2" type="ORF">HPB48_010442</name>
</gene>
<feature type="compositionally biased region" description="Pro residues" evidence="1">
    <location>
        <begin position="259"/>
        <end position="269"/>
    </location>
</feature>
<organism evidence="2 3">
    <name type="scientific">Haemaphysalis longicornis</name>
    <name type="common">Bush tick</name>
    <dbReference type="NCBI Taxonomy" id="44386"/>
    <lineage>
        <taxon>Eukaryota</taxon>
        <taxon>Metazoa</taxon>
        <taxon>Ecdysozoa</taxon>
        <taxon>Arthropoda</taxon>
        <taxon>Chelicerata</taxon>
        <taxon>Arachnida</taxon>
        <taxon>Acari</taxon>
        <taxon>Parasitiformes</taxon>
        <taxon>Ixodida</taxon>
        <taxon>Ixodoidea</taxon>
        <taxon>Ixodidae</taxon>
        <taxon>Haemaphysalinae</taxon>
        <taxon>Haemaphysalis</taxon>
    </lineage>
</organism>
<evidence type="ECO:0000313" key="3">
    <source>
        <dbReference type="Proteomes" id="UP000821853"/>
    </source>
</evidence>
<comment type="caution">
    <text evidence="2">The sequence shown here is derived from an EMBL/GenBank/DDBJ whole genome shotgun (WGS) entry which is preliminary data.</text>
</comment>
<proteinExistence type="predicted"/>
<keyword evidence="3" id="KW-1185">Reference proteome</keyword>
<feature type="region of interest" description="Disordered" evidence="1">
    <location>
        <begin position="248"/>
        <end position="269"/>
    </location>
</feature>
<dbReference type="VEuPathDB" id="VectorBase:HLOH_057651"/>
<dbReference type="AlphaFoldDB" id="A0A9J6FGU0"/>
<accession>A0A9J6FGU0</accession>
<dbReference type="EMBL" id="JABSTR010000003">
    <property type="protein sequence ID" value="KAH9365558.1"/>
    <property type="molecule type" value="Genomic_DNA"/>
</dbReference>
<feature type="region of interest" description="Disordered" evidence="1">
    <location>
        <begin position="46"/>
        <end position="76"/>
    </location>
</feature>
<name>A0A9J6FGU0_HAELO</name>